<sequence length="63" mass="8046">MGIRRWTDLTASEKMQWFDNSIRIHEDLPIQKKRKIWARIEKERKKSEQRAKRRKPKWWQRKK</sequence>
<dbReference type="Proteomes" id="UP000259914">
    <property type="component" value="Segment"/>
</dbReference>
<reference evidence="2 3" key="1">
    <citation type="submission" date="2018-07" db="EMBL/GenBank/DDBJ databases">
        <authorList>
            <person name="Dixon J."/>
            <person name="Knudsen H.R."/>
            <person name="Rock W."/>
            <person name="Scott A.N."/>
            <person name="Walsdorf S.L."/>
            <person name="Layton S.R."/>
            <person name="Nayek S."/>
            <person name="Kim T."/>
            <person name="Hughes L.E."/>
            <person name="Garlena R.A."/>
            <person name="Russell D.A."/>
            <person name="Pope W.H."/>
            <person name="Jacobs-Sera D."/>
            <person name="Hatfull G.F."/>
        </authorList>
    </citation>
    <scope>NUCLEOTIDE SEQUENCE [LARGE SCALE GENOMIC DNA]</scope>
</reference>
<feature type="compositionally biased region" description="Basic residues" evidence="1">
    <location>
        <begin position="51"/>
        <end position="63"/>
    </location>
</feature>
<protein>
    <submittedName>
        <fullName evidence="2">Uncharacterized protein</fullName>
    </submittedName>
</protein>
<feature type="region of interest" description="Disordered" evidence="1">
    <location>
        <begin position="43"/>
        <end position="63"/>
    </location>
</feature>
<accession>A0A345MEE0</accession>
<gene>
    <name evidence="2" type="primary">242</name>
    <name evidence="2" type="ORF">SEA_SPARKLEGODDESS_242</name>
</gene>
<dbReference type="EMBL" id="MH590589">
    <property type="protein sequence ID" value="AXH68921.1"/>
    <property type="molecule type" value="Genomic_DNA"/>
</dbReference>
<proteinExistence type="predicted"/>
<evidence type="ECO:0000313" key="2">
    <source>
        <dbReference type="EMBL" id="AXH68921.1"/>
    </source>
</evidence>
<organism evidence="2 3">
    <name type="scientific">Streptomyces phage SparkleGoddess</name>
    <dbReference type="NCBI Taxonomy" id="2283305"/>
    <lineage>
        <taxon>Viruses</taxon>
        <taxon>Duplodnaviria</taxon>
        <taxon>Heunggongvirae</taxon>
        <taxon>Uroviricota</taxon>
        <taxon>Caudoviricetes</taxon>
        <taxon>Stanwilliamsviridae</taxon>
        <taxon>Loccivirinae</taxon>
        <taxon>Gilsonvirus</taxon>
        <taxon>Gilsonvirus comrade</taxon>
    </lineage>
</organism>
<evidence type="ECO:0000256" key="1">
    <source>
        <dbReference type="SAM" id="MobiDB-lite"/>
    </source>
</evidence>
<evidence type="ECO:0000313" key="3">
    <source>
        <dbReference type="Proteomes" id="UP000259914"/>
    </source>
</evidence>
<name>A0A345MEE0_9CAUD</name>